<evidence type="ECO:0000313" key="1">
    <source>
        <dbReference type="Proteomes" id="UP000887576"/>
    </source>
</evidence>
<name>A0AC34QGI8_9BILA</name>
<evidence type="ECO:0000313" key="2">
    <source>
        <dbReference type="WBParaSite" id="JU765_v2.g16106.t2"/>
    </source>
</evidence>
<accession>A0AC34QGI8</accession>
<organism evidence="1 2">
    <name type="scientific">Panagrolaimus sp. JU765</name>
    <dbReference type="NCBI Taxonomy" id="591449"/>
    <lineage>
        <taxon>Eukaryota</taxon>
        <taxon>Metazoa</taxon>
        <taxon>Ecdysozoa</taxon>
        <taxon>Nematoda</taxon>
        <taxon>Chromadorea</taxon>
        <taxon>Rhabditida</taxon>
        <taxon>Tylenchina</taxon>
        <taxon>Panagrolaimomorpha</taxon>
        <taxon>Panagrolaimoidea</taxon>
        <taxon>Panagrolaimidae</taxon>
        <taxon>Panagrolaimus</taxon>
    </lineage>
</organism>
<reference evidence="2" key="1">
    <citation type="submission" date="2025-08" db="UniProtKB">
        <authorList>
            <consortium name="WormBaseParasite"/>
        </authorList>
    </citation>
    <scope>IDENTIFICATION</scope>
</reference>
<dbReference type="WBParaSite" id="JU765_v2.g16106.t2">
    <property type="protein sequence ID" value="JU765_v2.g16106.t2"/>
    <property type="gene ID" value="JU765_v2.g16106"/>
</dbReference>
<protein>
    <submittedName>
        <fullName evidence="2">Thioredoxin domain-containing protein</fullName>
    </submittedName>
</protein>
<dbReference type="Proteomes" id="UP000887576">
    <property type="component" value="Unplaced"/>
</dbReference>
<proteinExistence type="predicted"/>
<sequence>MSMWDGVEVIGRDGTKHKATEVLKDKVVALYFSAGWCPPCRNFTPKLTRFYDALKKAGKNFEIVWVSRDREAEDLLEYYQEKQGPWFYLEFGNPLIQELLAKYEVKTIPALKVVKWDGTIVVNDARTEVAERGGENPEDLFDEWCSFL</sequence>